<evidence type="ECO:0000313" key="2">
    <source>
        <dbReference type="Proteomes" id="UP000053617"/>
    </source>
</evidence>
<dbReference type="RefSeq" id="XP_013276433.1">
    <property type="nucleotide sequence ID" value="XM_013420979.1"/>
</dbReference>
<dbReference type="VEuPathDB" id="FungiDB:Z518_00376"/>
<organism evidence="1 2">
    <name type="scientific">Rhinocladiella mackenziei CBS 650.93</name>
    <dbReference type="NCBI Taxonomy" id="1442369"/>
    <lineage>
        <taxon>Eukaryota</taxon>
        <taxon>Fungi</taxon>
        <taxon>Dikarya</taxon>
        <taxon>Ascomycota</taxon>
        <taxon>Pezizomycotina</taxon>
        <taxon>Eurotiomycetes</taxon>
        <taxon>Chaetothyriomycetidae</taxon>
        <taxon>Chaetothyriales</taxon>
        <taxon>Herpotrichiellaceae</taxon>
        <taxon>Rhinocladiella</taxon>
    </lineage>
</organism>
<name>A0A0D2G3U7_9EURO</name>
<proteinExistence type="predicted"/>
<protein>
    <submittedName>
        <fullName evidence="1">Rhinocladiella mackenziei CBS 650.93 unplaced genomic scaffold supercont1.1, whole genome shotgun sequence</fullName>
    </submittedName>
</protein>
<dbReference type="OrthoDB" id="4159618at2759"/>
<dbReference type="HOGENOM" id="CLU_866396_0_0_1"/>
<keyword evidence="2" id="KW-1185">Reference proteome</keyword>
<dbReference type="GeneID" id="25288447"/>
<reference evidence="1 2" key="1">
    <citation type="submission" date="2015-01" db="EMBL/GenBank/DDBJ databases">
        <title>The Genome Sequence of Rhinocladiella mackenzie CBS 650.93.</title>
        <authorList>
            <consortium name="The Broad Institute Genomics Platform"/>
            <person name="Cuomo C."/>
            <person name="de Hoog S."/>
            <person name="Gorbushina A."/>
            <person name="Stielow B."/>
            <person name="Teixiera M."/>
            <person name="Abouelleil A."/>
            <person name="Chapman S.B."/>
            <person name="Priest M."/>
            <person name="Young S.K."/>
            <person name="Wortman J."/>
            <person name="Nusbaum C."/>
            <person name="Birren B."/>
        </authorList>
    </citation>
    <scope>NUCLEOTIDE SEQUENCE [LARGE SCALE GENOMIC DNA]</scope>
    <source>
        <strain evidence="1 2">CBS 650.93</strain>
    </source>
</reference>
<dbReference type="EMBL" id="KN847475">
    <property type="protein sequence ID" value="KIX09297.1"/>
    <property type="molecule type" value="Genomic_DNA"/>
</dbReference>
<dbReference type="Proteomes" id="UP000053617">
    <property type="component" value="Unassembled WGS sequence"/>
</dbReference>
<gene>
    <name evidence="1" type="ORF">Z518_00376</name>
</gene>
<evidence type="ECO:0000313" key="1">
    <source>
        <dbReference type="EMBL" id="KIX09297.1"/>
    </source>
</evidence>
<sequence length="321" mass="35556">MQRPYAGADGKPPRSACLHKRSETEQMCGFNYMRPRRLGDFEPGVRPWVKPTTTDGRTRRSTVVGKAAMPFGRDCPDTFEGLEGPGGWALGASGISQIDLDTATSVVELCDSSQGVVCLTMDLCEGGDVSGDINKAGLHPIQDQIATAKTRKAMTDILALVCHGLAQIRRPHPHLEDVGLPPDGLWDHDAAYKRRFCFDHGEIEYLLGNADRWMFPGNFDVPNAAAALEAMVQQHGNSSSKFDPHSRRCQAECRGSLYFHVYSVLDKRESGTEALYLERWKTCLTPESHLVERIGLRHRWKRIKMVFVDGANGCGALLKTE</sequence>
<dbReference type="AlphaFoldDB" id="A0A0D2G3U7"/>
<accession>A0A0D2G3U7</accession>